<dbReference type="eggNOG" id="ENOG5033N9G">
    <property type="taxonomic scope" value="Bacteria"/>
</dbReference>
<evidence type="ECO:0000259" key="1">
    <source>
        <dbReference type="Pfam" id="PF22818"/>
    </source>
</evidence>
<dbReference type="KEGG" id="dhy:DESAM_21144"/>
<dbReference type="HOGENOM" id="CLU_155112_0_0_7"/>
<dbReference type="RefSeq" id="WP_015336029.1">
    <property type="nucleotide sequence ID" value="NC_020055.1"/>
</dbReference>
<keyword evidence="3" id="KW-1185">Reference proteome</keyword>
<gene>
    <name evidence="2" type="ORF">DESAM_21144</name>
</gene>
<organism evidence="2 3">
    <name type="scientific">Maridesulfovibrio hydrothermalis AM13 = DSM 14728</name>
    <dbReference type="NCBI Taxonomy" id="1121451"/>
    <lineage>
        <taxon>Bacteria</taxon>
        <taxon>Pseudomonadati</taxon>
        <taxon>Thermodesulfobacteriota</taxon>
        <taxon>Desulfovibrionia</taxon>
        <taxon>Desulfovibrionales</taxon>
        <taxon>Desulfovibrionaceae</taxon>
        <taxon>Maridesulfovibrio</taxon>
    </lineage>
</organism>
<evidence type="ECO:0000313" key="2">
    <source>
        <dbReference type="EMBL" id="CCO23425.1"/>
    </source>
</evidence>
<dbReference type="OrthoDB" id="9772788at2"/>
<sequence length="129" mass="14392">MDLRNHIENSATTLESRDGAYTRSFCFKPDFPGFDGHFPDNPILPGVVQVLLGELSSLIGLSAEYPNKKFTLESVTRCKFLRPVKPDETLCLKFTIKAKELKYITICSLTVNGETAASYQLIFSPKADL</sequence>
<dbReference type="InterPro" id="IPR054545">
    <property type="entry name" value="ApeI-like"/>
</dbReference>
<dbReference type="SUPFAM" id="SSF54637">
    <property type="entry name" value="Thioesterase/thiol ester dehydrase-isomerase"/>
    <property type="match status" value="1"/>
</dbReference>
<dbReference type="PATRIC" id="fig|1121451.3.peg.1397"/>
<dbReference type="Gene3D" id="3.10.129.10">
    <property type="entry name" value="Hotdog Thioesterase"/>
    <property type="match status" value="1"/>
</dbReference>
<dbReference type="Proteomes" id="UP000010808">
    <property type="component" value="Chromosome"/>
</dbReference>
<dbReference type="EMBL" id="FO203522">
    <property type="protein sequence ID" value="CCO23425.1"/>
    <property type="molecule type" value="Genomic_DNA"/>
</dbReference>
<dbReference type="InterPro" id="IPR029069">
    <property type="entry name" value="HotDog_dom_sf"/>
</dbReference>
<feature type="domain" description="ApeI dehydratase-like" evidence="1">
    <location>
        <begin position="19"/>
        <end position="102"/>
    </location>
</feature>
<dbReference type="AlphaFoldDB" id="L0RB82"/>
<dbReference type="GO" id="GO:0016829">
    <property type="term" value="F:lyase activity"/>
    <property type="evidence" value="ECO:0007669"/>
    <property type="project" value="UniProtKB-KW"/>
</dbReference>
<name>L0RB82_9BACT</name>
<protein>
    <submittedName>
        <fullName evidence="2">Beta-hydroxyacyl-(Acyl-carrier-protein) dehydratase FabA/FabZ</fullName>
    </submittedName>
</protein>
<accession>L0RB82</accession>
<dbReference type="Pfam" id="PF22818">
    <property type="entry name" value="ApeI-like"/>
    <property type="match status" value="1"/>
</dbReference>
<reference evidence="2 3" key="1">
    <citation type="submission" date="2012-10" db="EMBL/GenBank/DDBJ databases">
        <authorList>
            <person name="Genoscope - CEA"/>
        </authorList>
    </citation>
    <scope>NUCLEOTIDE SEQUENCE [LARGE SCALE GENOMIC DNA]</scope>
    <source>
        <strain evidence="3">AM13 / DSM 14728</strain>
    </source>
</reference>
<evidence type="ECO:0000313" key="3">
    <source>
        <dbReference type="Proteomes" id="UP000010808"/>
    </source>
</evidence>
<dbReference type="STRING" id="1121451.DESAM_21144"/>
<proteinExistence type="predicted"/>